<keyword evidence="1" id="KW-0732">Signal</keyword>
<dbReference type="Proteomes" id="UP000198992">
    <property type="component" value="Unassembled WGS sequence"/>
</dbReference>
<dbReference type="OrthoDB" id="9800302at2"/>
<feature type="chain" id="PRO_5011765508" evidence="1">
    <location>
        <begin position="25"/>
        <end position="105"/>
    </location>
</feature>
<sequence>MKTALLIWFAALALLIAVPTGADAARLGKACGGLAGVQCSRGGQFCQFKPGQCGRADQTGTCAFRPTICNKIFKPVCGCDGKTYGNDCERRAAGASKAQDGKCAS</sequence>
<feature type="signal peptide" evidence="1">
    <location>
        <begin position="1"/>
        <end position="24"/>
    </location>
</feature>
<gene>
    <name evidence="3" type="ORF">SAMN05444164_2043</name>
</gene>
<dbReference type="Gene3D" id="3.30.60.30">
    <property type="match status" value="1"/>
</dbReference>
<protein>
    <submittedName>
        <fullName evidence="3">Kazal-type serine protease inhibitor domain-containing protein</fullName>
    </submittedName>
</protein>
<dbReference type="EMBL" id="FNTH01000001">
    <property type="protein sequence ID" value="SEC52136.1"/>
    <property type="molecule type" value="Genomic_DNA"/>
</dbReference>
<dbReference type="InterPro" id="IPR036058">
    <property type="entry name" value="Kazal_dom_sf"/>
</dbReference>
<feature type="domain" description="Kazal-like" evidence="2">
    <location>
        <begin position="56"/>
        <end position="105"/>
    </location>
</feature>
<dbReference type="AlphaFoldDB" id="A0A1H4T6Q6"/>
<dbReference type="PROSITE" id="PS51465">
    <property type="entry name" value="KAZAL_2"/>
    <property type="match status" value="1"/>
</dbReference>
<organism evidence="3 4">
    <name type="scientific">Bradyrhizobium erythrophlei</name>
    <dbReference type="NCBI Taxonomy" id="1437360"/>
    <lineage>
        <taxon>Bacteria</taxon>
        <taxon>Pseudomonadati</taxon>
        <taxon>Pseudomonadota</taxon>
        <taxon>Alphaproteobacteria</taxon>
        <taxon>Hyphomicrobiales</taxon>
        <taxon>Nitrobacteraceae</taxon>
        <taxon>Bradyrhizobium</taxon>
    </lineage>
</organism>
<name>A0A1H4T6Q6_9BRAD</name>
<accession>A0A1H4T6Q6</accession>
<dbReference type="InterPro" id="IPR002350">
    <property type="entry name" value="Kazal_dom"/>
</dbReference>
<evidence type="ECO:0000313" key="3">
    <source>
        <dbReference type="EMBL" id="SEC52136.1"/>
    </source>
</evidence>
<dbReference type="RefSeq" id="WP_092115381.1">
    <property type="nucleotide sequence ID" value="NZ_FNTH01000001.1"/>
</dbReference>
<dbReference type="SMART" id="SM00280">
    <property type="entry name" value="KAZAL"/>
    <property type="match status" value="1"/>
</dbReference>
<dbReference type="Pfam" id="PF00050">
    <property type="entry name" value="Kazal_1"/>
    <property type="match status" value="1"/>
</dbReference>
<evidence type="ECO:0000256" key="1">
    <source>
        <dbReference type="SAM" id="SignalP"/>
    </source>
</evidence>
<proteinExistence type="predicted"/>
<reference evidence="3 4" key="1">
    <citation type="submission" date="2016-10" db="EMBL/GenBank/DDBJ databases">
        <authorList>
            <person name="de Groot N.N."/>
        </authorList>
    </citation>
    <scope>NUCLEOTIDE SEQUENCE [LARGE SCALE GENOMIC DNA]</scope>
    <source>
        <strain evidence="3 4">MT12</strain>
    </source>
</reference>
<dbReference type="SUPFAM" id="SSF100895">
    <property type="entry name" value="Kazal-type serine protease inhibitors"/>
    <property type="match status" value="1"/>
</dbReference>
<evidence type="ECO:0000313" key="4">
    <source>
        <dbReference type="Proteomes" id="UP000198992"/>
    </source>
</evidence>
<evidence type="ECO:0000259" key="2">
    <source>
        <dbReference type="PROSITE" id="PS51465"/>
    </source>
</evidence>